<evidence type="ECO:0000256" key="2">
    <source>
        <dbReference type="ARBA" id="ARBA00023128"/>
    </source>
</evidence>
<evidence type="ECO:0000256" key="1">
    <source>
        <dbReference type="ARBA" id="ARBA00004173"/>
    </source>
</evidence>
<reference evidence="4" key="1">
    <citation type="submission" date="2023-04" db="EMBL/GenBank/DDBJ databases">
        <title>Candida boidinii NBRC 10035.</title>
        <authorList>
            <person name="Ichikawa N."/>
            <person name="Sato H."/>
            <person name="Tonouchi N."/>
        </authorList>
    </citation>
    <scope>NUCLEOTIDE SEQUENCE</scope>
    <source>
        <strain evidence="4">NBRC 10035</strain>
    </source>
</reference>
<feature type="region of interest" description="Disordered" evidence="3">
    <location>
        <begin position="226"/>
        <end position="262"/>
    </location>
</feature>
<sequence>MFTHQIQLPRAAAGLTRSRMIMFKRLQSSSSDPNIKASAIINSAQKKKLALLEKQRSQTNKEQQQQQQQQKQKQQQQQTQLQSNQTSKTTSTLKKTVPLVKPRIGFTSLPKVPSTISLKPKEVLLDKLFSGYRPITLPIQPPSKSPLKTNAVVYFELDENLDLLDDSGFTSTKDTSINEDKNRTRYEISNYSFSHDDFENDDLNTLLYNKNNNKKNKNIKNSSYSMKSLEKKFKERKVNRTGRKRYNYTKSQDSDSNNDSNA</sequence>
<feature type="compositionally biased region" description="Low complexity" evidence="3">
    <location>
        <begin position="57"/>
        <end position="94"/>
    </location>
</feature>
<evidence type="ECO:0000256" key="3">
    <source>
        <dbReference type="SAM" id="MobiDB-lite"/>
    </source>
</evidence>
<organism evidence="4 5">
    <name type="scientific">Candida boidinii</name>
    <name type="common">Yeast</name>
    <dbReference type="NCBI Taxonomy" id="5477"/>
    <lineage>
        <taxon>Eukaryota</taxon>
        <taxon>Fungi</taxon>
        <taxon>Dikarya</taxon>
        <taxon>Ascomycota</taxon>
        <taxon>Saccharomycotina</taxon>
        <taxon>Pichiomycetes</taxon>
        <taxon>Pichiales</taxon>
        <taxon>Pichiaceae</taxon>
        <taxon>Ogataea</taxon>
        <taxon>Ogataea/Candida clade</taxon>
    </lineage>
</organism>
<feature type="compositionally biased region" description="Basic and acidic residues" evidence="3">
    <location>
        <begin position="228"/>
        <end position="238"/>
    </location>
</feature>
<keyword evidence="5" id="KW-1185">Reference proteome</keyword>
<gene>
    <name evidence="4" type="ORF">Cboi02_000617200</name>
</gene>
<dbReference type="InterPro" id="IPR014804">
    <property type="entry name" value="Pet20-like"/>
</dbReference>
<evidence type="ECO:0000313" key="5">
    <source>
        <dbReference type="Proteomes" id="UP001165120"/>
    </source>
</evidence>
<dbReference type="Proteomes" id="UP001165120">
    <property type="component" value="Unassembled WGS sequence"/>
</dbReference>
<comment type="caution">
    <text evidence="4">The sequence shown here is derived from an EMBL/GenBank/DDBJ whole genome shotgun (WGS) entry which is preliminary data.</text>
</comment>
<dbReference type="AlphaFoldDB" id="A0A9W6WKZ6"/>
<dbReference type="GO" id="GO:0005739">
    <property type="term" value="C:mitochondrion"/>
    <property type="evidence" value="ECO:0007669"/>
    <property type="project" value="UniProtKB-SubCell"/>
</dbReference>
<dbReference type="EMBL" id="BSXN01003600">
    <property type="protein sequence ID" value="GME79606.1"/>
    <property type="molecule type" value="Genomic_DNA"/>
</dbReference>
<dbReference type="Pfam" id="PF08692">
    <property type="entry name" value="Pet20"/>
    <property type="match status" value="1"/>
</dbReference>
<accession>A0A9W6WKZ6</accession>
<comment type="subcellular location">
    <subcellularLocation>
        <location evidence="1">Mitochondrion</location>
    </subcellularLocation>
</comment>
<evidence type="ECO:0000313" key="4">
    <source>
        <dbReference type="EMBL" id="GME79606.1"/>
    </source>
</evidence>
<name>A0A9W6WKZ6_CANBO</name>
<feature type="region of interest" description="Disordered" evidence="3">
    <location>
        <begin position="55"/>
        <end position="94"/>
    </location>
</feature>
<proteinExistence type="predicted"/>
<keyword evidence="2" id="KW-0496">Mitochondrion</keyword>
<protein>
    <submittedName>
        <fullName evidence="4">Unnamed protein product</fullName>
    </submittedName>
</protein>